<dbReference type="RefSeq" id="WP_091249272.1">
    <property type="nucleotide sequence ID" value="NZ_FNIR01000015.1"/>
</dbReference>
<reference evidence="2" key="1">
    <citation type="submission" date="2016-10" db="EMBL/GenBank/DDBJ databases">
        <authorList>
            <person name="Varghese N."/>
            <person name="Submissions S."/>
        </authorList>
    </citation>
    <scope>NUCLEOTIDE SEQUENCE [LARGE SCALE GENOMIC DNA]</scope>
    <source>
        <strain evidence="2">DSM 45843</strain>
    </source>
</reference>
<dbReference type="OrthoDB" id="5191117at2"/>
<sequence length="190" mass="20211">MTLLLRVGHALGPFHPAPGEFARHHVVRVGWETPKLVGEVERSAWERALGRPDPGTDPAVLDALVARGLVARVADSREARLAFARTHRVQPLGAGTLPTDDGGRVLGTWSRPGADADPEAFDIWAWAHLFPTLEAAAAGLAGASSIAAGGPQPPTGDAVLDRLLERLPELMAAELLYLDLPRDAVDEPRP</sequence>
<dbReference type="STRING" id="1052260.SAMN05660199_04128"/>
<dbReference type="EMBL" id="FNIR01000015">
    <property type="protein sequence ID" value="SDP52402.1"/>
    <property type="molecule type" value="Genomic_DNA"/>
</dbReference>
<protein>
    <submittedName>
        <fullName evidence="1">Uncharacterized protein</fullName>
    </submittedName>
</protein>
<keyword evidence="2" id="KW-1185">Reference proteome</keyword>
<name>A0A1H0TEC4_9ACTN</name>
<gene>
    <name evidence="1" type="ORF">SAMN05660199_04128</name>
</gene>
<dbReference type="Proteomes" id="UP000199088">
    <property type="component" value="Unassembled WGS sequence"/>
</dbReference>
<accession>A0A1H0TEC4</accession>
<organism evidence="1 2">
    <name type="scientific">Klenkia soli</name>
    <dbReference type="NCBI Taxonomy" id="1052260"/>
    <lineage>
        <taxon>Bacteria</taxon>
        <taxon>Bacillati</taxon>
        <taxon>Actinomycetota</taxon>
        <taxon>Actinomycetes</taxon>
        <taxon>Geodermatophilales</taxon>
        <taxon>Geodermatophilaceae</taxon>
        <taxon>Klenkia</taxon>
    </lineage>
</organism>
<dbReference type="AlphaFoldDB" id="A0A1H0TEC4"/>
<proteinExistence type="predicted"/>
<evidence type="ECO:0000313" key="2">
    <source>
        <dbReference type="Proteomes" id="UP000199088"/>
    </source>
</evidence>
<evidence type="ECO:0000313" key="1">
    <source>
        <dbReference type="EMBL" id="SDP52402.1"/>
    </source>
</evidence>